<evidence type="ECO:0000256" key="1">
    <source>
        <dbReference type="SAM" id="MobiDB-lite"/>
    </source>
</evidence>
<feature type="region of interest" description="Disordered" evidence="1">
    <location>
        <begin position="271"/>
        <end position="357"/>
    </location>
</feature>
<sequence length="618" mass="66781">MAKGIEELEGQVQLQHTITCDTAERGEGISSARTPVLALRNRDVNGTSPQATPQPVTTSRSQAGRSAGQRNLSASPPISGPAPVIPEWQRFFGSSTSYASPAPLSTYIPSPAPQLATTWHLSAQSPAINPGYPAIAAPNRPQTSAASLARLPGIEPSAQPATRPFSSASIGTPQHISGDPAQPYASQGTPAPTQTALTPGKFPTRRATGVFIANDPFEAFPRKKHSKKSDGMTFDDIPVAGQVASESAPSTPYRPLLTPVPYYGTPAWRAAPDWQHPANQPPVSQPQNASSGGHTGHPMTQAPFNADEGKIPSSENTPPTHSPVFPESSISTPAESSERPRPQSPSQRVGILQSNGQDTLVPVASVFPARECRNGEDVGHISGDTNSSSMPDRPISPVIRYPTQDSSEYYNPSTPYYPAMDSAFPSMRKTYRAAEWALEAKSTKTIWWNVWVLLAMPVIWLTWSIVLYIACIMSFVWRTTPSDQGSNATVSNRTILFLRLVISAVLGLGVIYGWLIVNTFRRYGTAMDKAWEKRIDSWIKEKSLEQSASHSYSTPYYDPALYRPQDSSSAPYSSYESIPGIPANDSSYDIRIEPPSAPPSPPDSLENDFQSLSPLTVL</sequence>
<keyword evidence="2" id="KW-0472">Membrane</keyword>
<reference evidence="3 4" key="1">
    <citation type="journal article" date="2018" name="Evol. Lett.">
        <title>Horizontal gene cluster transfer increased hallucinogenic mushroom diversity.</title>
        <authorList>
            <person name="Reynolds H.T."/>
            <person name="Vijayakumar V."/>
            <person name="Gluck-Thaler E."/>
            <person name="Korotkin H.B."/>
            <person name="Matheny P.B."/>
            <person name="Slot J.C."/>
        </authorList>
    </citation>
    <scope>NUCLEOTIDE SEQUENCE [LARGE SCALE GENOMIC DNA]</scope>
    <source>
        <strain evidence="3 4">SRW20</strain>
    </source>
</reference>
<feature type="compositionally biased region" description="Polar residues" evidence="1">
    <location>
        <begin position="184"/>
        <end position="197"/>
    </location>
</feature>
<feature type="compositionally biased region" description="Polar residues" evidence="1">
    <location>
        <begin position="607"/>
        <end position="618"/>
    </location>
</feature>
<accession>A0A409W206</accession>
<organism evidence="3 4">
    <name type="scientific">Gymnopilus dilepis</name>
    <dbReference type="NCBI Taxonomy" id="231916"/>
    <lineage>
        <taxon>Eukaryota</taxon>
        <taxon>Fungi</taxon>
        <taxon>Dikarya</taxon>
        <taxon>Basidiomycota</taxon>
        <taxon>Agaricomycotina</taxon>
        <taxon>Agaricomycetes</taxon>
        <taxon>Agaricomycetidae</taxon>
        <taxon>Agaricales</taxon>
        <taxon>Agaricineae</taxon>
        <taxon>Hymenogastraceae</taxon>
        <taxon>Gymnopilus</taxon>
    </lineage>
</organism>
<keyword evidence="2" id="KW-1133">Transmembrane helix</keyword>
<evidence type="ECO:0000313" key="4">
    <source>
        <dbReference type="Proteomes" id="UP000284706"/>
    </source>
</evidence>
<feature type="transmembrane region" description="Helical" evidence="2">
    <location>
        <begin position="450"/>
        <end position="476"/>
    </location>
</feature>
<evidence type="ECO:0000313" key="3">
    <source>
        <dbReference type="EMBL" id="PPQ72542.1"/>
    </source>
</evidence>
<protein>
    <submittedName>
        <fullName evidence="3">Uncharacterized protein</fullName>
    </submittedName>
</protein>
<feature type="region of interest" description="Disordered" evidence="1">
    <location>
        <begin position="566"/>
        <end position="618"/>
    </location>
</feature>
<feature type="compositionally biased region" description="Low complexity" evidence="1">
    <location>
        <begin position="567"/>
        <end position="577"/>
    </location>
</feature>
<dbReference type="InParanoid" id="A0A409W206"/>
<dbReference type="EMBL" id="NHYE01005452">
    <property type="protein sequence ID" value="PPQ72542.1"/>
    <property type="molecule type" value="Genomic_DNA"/>
</dbReference>
<dbReference type="Proteomes" id="UP000284706">
    <property type="component" value="Unassembled WGS sequence"/>
</dbReference>
<keyword evidence="4" id="KW-1185">Reference proteome</keyword>
<feature type="region of interest" description="Disordered" evidence="1">
    <location>
        <begin position="23"/>
        <end position="81"/>
    </location>
</feature>
<feature type="transmembrane region" description="Helical" evidence="2">
    <location>
        <begin position="496"/>
        <end position="517"/>
    </location>
</feature>
<name>A0A409W206_9AGAR</name>
<comment type="caution">
    <text evidence="3">The sequence shown here is derived from an EMBL/GenBank/DDBJ whole genome shotgun (WGS) entry which is preliminary data.</text>
</comment>
<evidence type="ECO:0000256" key="2">
    <source>
        <dbReference type="SAM" id="Phobius"/>
    </source>
</evidence>
<feature type="region of interest" description="Disordered" evidence="1">
    <location>
        <begin position="374"/>
        <end position="395"/>
    </location>
</feature>
<dbReference type="OrthoDB" id="3062801at2759"/>
<dbReference type="AlphaFoldDB" id="A0A409W206"/>
<feature type="compositionally biased region" description="Polar residues" evidence="1">
    <location>
        <begin position="44"/>
        <end position="76"/>
    </location>
</feature>
<gene>
    <name evidence="3" type="ORF">CVT26_004020</name>
</gene>
<feature type="compositionally biased region" description="Polar residues" evidence="1">
    <location>
        <begin position="164"/>
        <end position="175"/>
    </location>
</feature>
<proteinExistence type="predicted"/>
<dbReference type="STRING" id="231916.A0A409W206"/>
<feature type="region of interest" description="Disordered" evidence="1">
    <location>
        <begin position="155"/>
        <end position="202"/>
    </location>
</feature>
<keyword evidence="2" id="KW-0812">Transmembrane</keyword>